<dbReference type="InterPro" id="IPR036271">
    <property type="entry name" value="Tet_transcr_reg_TetR-rel_C_sf"/>
</dbReference>
<dbReference type="GO" id="GO:0000976">
    <property type="term" value="F:transcription cis-regulatory region binding"/>
    <property type="evidence" value="ECO:0007669"/>
    <property type="project" value="TreeGrafter"/>
</dbReference>
<evidence type="ECO:0000313" key="7">
    <source>
        <dbReference type="EMBL" id="SEP50946.1"/>
    </source>
</evidence>
<keyword evidence="2 4" id="KW-0238">DNA-binding</keyword>
<keyword evidence="8" id="KW-1185">Reference proteome</keyword>
<dbReference type="InterPro" id="IPR050109">
    <property type="entry name" value="HTH-type_TetR-like_transc_reg"/>
</dbReference>
<proteinExistence type="predicted"/>
<dbReference type="PROSITE" id="PS50977">
    <property type="entry name" value="HTH_TETR_2"/>
    <property type="match status" value="1"/>
</dbReference>
<dbReference type="Gene3D" id="1.10.357.10">
    <property type="entry name" value="Tetracycline Repressor, domain 2"/>
    <property type="match status" value="1"/>
</dbReference>
<evidence type="ECO:0000259" key="6">
    <source>
        <dbReference type="PROSITE" id="PS50977"/>
    </source>
</evidence>
<feature type="DNA-binding region" description="H-T-H motif" evidence="4">
    <location>
        <begin position="41"/>
        <end position="60"/>
    </location>
</feature>
<dbReference type="EMBL" id="FOEF01000015">
    <property type="protein sequence ID" value="SEP50946.1"/>
    <property type="molecule type" value="Genomic_DNA"/>
</dbReference>
<dbReference type="SUPFAM" id="SSF48498">
    <property type="entry name" value="Tetracyclin repressor-like, C-terminal domain"/>
    <property type="match status" value="1"/>
</dbReference>
<dbReference type="RefSeq" id="WP_091622766.1">
    <property type="nucleotide sequence ID" value="NZ_FOEF01000015.1"/>
</dbReference>
<dbReference type="Proteomes" id="UP000198582">
    <property type="component" value="Unassembled WGS sequence"/>
</dbReference>
<accession>A0A1H8YFQ3</accession>
<keyword evidence="1" id="KW-0805">Transcription regulation</keyword>
<feature type="domain" description="HTH tetR-type" evidence="6">
    <location>
        <begin position="18"/>
        <end position="78"/>
    </location>
</feature>
<dbReference type="AlphaFoldDB" id="A0A1H8YFQ3"/>
<dbReference type="PANTHER" id="PTHR30055:SF234">
    <property type="entry name" value="HTH-TYPE TRANSCRIPTIONAL REGULATOR BETI"/>
    <property type="match status" value="1"/>
</dbReference>
<protein>
    <submittedName>
        <fullName evidence="7">DNA-binding transcriptional regulator, AcrR family</fullName>
    </submittedName>
</protein>
<evidence type="ECO:0000256" key="4">
    <source>
        <dbReference type="PROSITE-ProRule" id="PRU00335"/>
    </source>
</evidence>
<gene>
    <name evidence="7" type="ORF">SAMN04489732_11580</name>
</gene>
<dbReference type="Pfam" id="PF00440">
    <property type="entry name" value="TetR_N"/>
    <property type="match status" value="1"/>
</dbReference>
<dbReference type="OrthoDB" id="4823039at2"/>
<dbReference type="SUPFAM" id="SSF46689">
    <property type="entry name" value="Homeodomain-like"/>
    <property type="match status" value="1"/>
</dbReference>
<dbReference type="STRING" id="394193.SAMN04489732_11580"/>
<reference evidence="8" key="1">
    <citation type="submission" date="2016-10" db="EMBL/GenBank/DDBJ databases">
        <authorList>
            <person name="Varghese N."/>
            <person name="Submissions S."/>
        </authorList>
    </citation>
    <scope>NUCLEOTIDE SEQUENCE [LARGE SCALE GENOMIC DNA]</scope>
    <source>
        <strain evidence="8">DSM 44993</strain>
    </source>
</reference>
<feature type="region of interest" description="Disordered" evidence="5">
    <location>
        <begin position="1"/>
        <end position="21"/>
    </location>
</feature>
<organism evidence="7 8">
    <name type="scientific">Amycolatopsis saalfeldensis</name>
    <dbReference type="NCBI Taxonomy" id="394193"/>
    <lineage>
        <taxon>Bacteria</taxon>
        <taxon>Bacillati</taxon>
        <taxon>Actinomycetota</taxon>
        <taxon>Actinomycetes</taxon>
        <taxon>Pseudonocardiales</taxon>
        <taxon>Pseudonocardiaceae</taxon>
        <taxon>Amycolatopsis</taxon>
    </lineage>
</organism>
<evidence type="ECO:0000256" key="3">
    <source>
        <dbReference type="ARBA" id="ARBA00023163"/>
    </source>
</evidence>
<dbReference type="GO" id="GO:0003700">
    <property type="term" value="F:DNA-binding transcription factor activity"/>
    <property type="evidence" value="ECO:0007669"/>
    <property type="project" value="TreeGrafter"/>
</dbReference>
<evidence type="ECO:0000313" key="8">
    <source>
        <dbReference type="Proteomes" id="UP000198582"/>
    </source>
</evidence>
<evidence type="ECO:0000256" key="2">
    <source>
        <dbReference type="ARBA" id="ARBA00023125"/>
    </source>
</evidence>
<evidence type="ECO:0000256" key="5">
    <source>
        <dbReference type="SAM" id="MobiDB-lite"/>
    </source>
</evidence>
<keyword evidence="3" id="KW-0804">Transcription</keyword>
<name>A0A1H8YFQ3_9PSEU</name>
<dbReference type="PANTHER" id="PTHR30055">
    <property type="entry name" value="HTH-TYPE TRANSCRIPTIONAL REGULATOR RUTR"/>
    <property type="match status" value="1"/>
</dbReference>
<dbReference type="InterPro" id="IPR001647">
    <property type="entry name" value="HTH_TetR"/>
</dbReference>
<evidence type="ECO:0000256" key="1">
    <source>
        <dbReference type="ARBA" id="ARBA00023015"/>
    </source>
</evidence>
<dbReference type="InterPro" id="IPR009057">
    <property type="entry name" value="Homeodomain-like_sf"/>
</dbReference>
<sequence length="210" mass="22491">MPASPRSYHSPRRAQGASETQQDILTTARKLFIAHGYAKVTMADIARAAGTAVKTVYASVGTKTDVLHTLFAADLAESCAARTNAEVRASPDLGSAAGALARGTRADNEQFKPSVDLLYSSMASDDGARKTWQHVVKEYRDALREAAAHLVAAGLVAPHLDVDGTADRLWFCFGLGAWRTLTVDCGWGYDDAERALRRQAVTMLTEPAPG</sequence>